<keyword evidence="3" id="KW-0547">Nucleotide-binding</keyword>
<reference evidence="9 10" key="1">
    <citation type="submission" date="2017-08" db="EMBL/GenBank/DDBJ databases">
        <authorList>
            <person name="de Groot N.N."/>
        </authorList>
    </citation>
    <scope>NUCLEOTIDE SEQUENCE [LARGE SCALE GENOMIC DNA]</scope>
    <source>
        <strain evidence="9 10">USBA 352</strain>
    </source>
</reference>
<dbReference type="InterPro" id="IPR037051">
    <property type="entry name" value="4-carb_acid_sugar_kinase_N_sf"/>
</dbReference>
<keyword evidence="2" id="KW-0808">Transferase</keyword>
<gene>
    <name evidence="9" type="ORF">SAMN05421512_107107</name>
</gene>
<comment type="similarity">
    <text evidence="1">Belongs to the four-carbon acid sugar kinase family.</text>
</comment>
<evidence type="ECO:0000256" key="5">
    <source>
        <dbReference type="ARBA" id="ARBA00022840"/>
    </source>
</evidence>
<feature type="domain" description="Four-carbon acid sugar kinase N-terminal" evidence="7">
    <location>
        <begin position="8"/>
        <end position="237"/>
    </location>
</feature>
<evidence type="ECO:0000313" key="9">
    <source>
        <dbReference type="EMBL" id="SOC13215.1"/>
    </source>
</evidence>
<evidence type="ECO:0000256" key="2">
    <source>
        <dbReference type="ARBA" id="ARBA00022679"/>
    </source>
</evidence>
<dbReference type="RefSeq" id="WP_097175317.1">
    <property type="nucleotide sequence ID" value="NZ_OBML01000007.1"/>
</dbReference>
<evidence type="ECO:0000259" key="8">
    <source>
        <dbReference type="Pfam" id="PF17042"/>
    </source>
</evidence>
<dbReference type="GO" id="GO:0005524">
    <property type="term" value="F:ATP binding"/>
    <property type="evidence" value="ECO:0007669"/>
    <property type="project" value="UniProtKB-KW"/>
</dbReference>
<dbReference type="AlphaFoldDB" id="A0A285SX50"/>
<feature type="domain" description="Four-carbon acid sugar kinase nucleotide binding" evidence="8">
    <location>
        <begin position="263"/>
        <end position="427"/>
    </location>
</feature>
<evidence type="ECO:0000256" key="1">
    <source>
        <dbReference type="ARBA" id="ARBA00005715"/>
    </source>
</evidence>
<keyword evidence="10" id="KW-1185">Reference proteome</keyword>
<dbReference type="InterPro" id="IPR031475">
    <property type="entry name" value="NBD_C"/>
</dbReference>
<dbReference type="Pfam" id="PF17042">
    <property type="entry name" value="NBD_C"/>
    <property type="match status" value="1"/>
</dbReference>
<sequence>MAGDLLLSYYGDDFTGSTDVMEALTSNGIETVLFTRKPDDALLARFPGCRAVGLAGTSRSRSPAWMDAEMPQVFAWLKSLHARFCHYKVCSTFDSAPHRGSIGRAMEIGLAAFDQHRLSLVVGAPQLRRYTFAGHLFAAWRDTLHRIDRHPVMAHHPATPMGEADLLLHLAAQTSLPSALVGPTDPALGQAPSDEARIVLFDVFDKASQAAAGAWLEDAARQNGPLVFGSSGIEYALIEAWRQSEAGVQPVRFEPLVPQERMAVVSGSCSPTTERQIRTALGAGFTGIEIDYAALASGQGREAAFETVLARAEDVLSSGGSPLVYTALGQSSVVASGQDQGGDDAVGEALGRLLAALLARHGLTRVAVAGGDTSSHALGALDIHALALRHPISDSPGSPVCNAHGADGDPGVELILKGGQIGKDDYFVRLRDGTLTV</sequence>
<keyword evidence="6" id="KW-0119">Carbohydrate metabolism</keyword>
<evidence type="ECO:0000313" key="10">
    <source>
        <dbReference type="Proteomes" id="UP000219331"/>
    </source>
</evidence>
<evidence type="ECO:0000256" key="6">
    <source>
        <dbReference type="ARBA" id="ARBA00023277"/>
    </source>
</evidence>
<evidence type="ECO:0000259" key="7">
    <source>
        <dbReference type="Pfam" id="PF07005"/>
    </source>
</evidence>
<dbReference type="GO" id="GO:0016301">
    <property type="term" value="F:kinase activity"/>
    <property type="evidence" value="ECO:0007669"/>
    <property type="project" value="UniProtKB-KW"/>
</dbReference>
<dbReference type="InterPro" id="IPR010737">
    <property type="entry name" value="4-carb_acid_sugar_kinase_N"/>
</dbReference>
<accession>A0A285SX50</accession>
<evidence type="ECO:0000256" key="4">
    <source>
        <dbReference type="ARBA" id="ARBA00022777"/>
    </source>
</evidence>
<keyword evidence="5" id="KW-0067">ATP-binding</keyword>
<dbReference type="SUPFAM" id="SSF142764">
    <property type="entry name" value="YgbK-like"/>
    <property type="match status" value="1"/>
</dbReference>
<name>A0A285SX50_9HYPH</name>
<protein>
    <submittedName>
        <fullName evidence="9">Uncharacterized conserved protein YgbK, DUF1537 family</fullName>
    </submittedName>
</protein>
<keyword evidence="4" id="KW-0418">Kinase</keyword>
<dbReference type="InterPro" id="IPR042213">
    <property type="entry name" value="NBD_C_sf"/>
</dbReference>
<dbReference type="OrthoDB" id="7686359at2"/>
<dbReference type="Gene3D" id="3.40.50.10840">
    <property type="entry name" value="Putative sugar-binding, N-terminal domain"/>
    <property type="match status" value="1"/>
</dbReference>
<dbReference type="Gene3D" id="3.40.980.20">
    <property type="entry name" value="Four-carbon acid sugar kinase, nucleotide binding domain"/>
    <property type="match status" value="1"/>
</dbReference>
<organism evidence="9 10">
    <name type="scientific">Stappia indica</name>
    <dbReference type="NCBI Taxonomy" id="538381"/>
    <lineage>
        <taxon>Bacteria</taxon>
        <taxon>Pseudomonadati</taxon>
        <taxon>Pseudomonadota</taxon>
        <taxon>Alphaproteobacteria</taxon>
        <taxon>Hyphomicrobiales</taxon>
        <taxon>Stappiaceae</taxon>
        <taxon>Stappia</taxon>
    </lineage>
</organism>
<dbReference type="EMBL" id="OBML01000007">
    <property type="protein sequence ID" value="SOC13215.1"/>
    <property type="molecule type" value="Genomic_DNA"/>
</dbReference>
<evidence type="ECO:0000256" key="3">
    <source>
        <dbReference type="ARBA" id="ARBA00022741"/>
    </source>
</evidence>
<dbReference type="Proteomes" id="UP000219331">
    <property type="component" value="Unassembled WGS sequence"/>
</dbReference>
<dbReference type="Pfam" id="PF07005">
    <property type="entry name" value="SBD_N"/>
    <property type="match status" value="1"/>
</dbReference>
<proteinExistence type="inferred from homology"/>
<dbReference type="STRING" id="538381.GCA_001696535_03628"/>